<dbReference type="PANTHER" id="PTHR45946">
    <property type="entry name" value="HOMEOBOX PROTEIN ROUGH-RELATED"/>
    <property type="match status" value="1"/>
</dbReference>
<evidence type="ECO:0000256" key="1">
    <source>
        <dbReference type="ARBA" id="ARBA00004123"/>
    </source>
</evidence>
<dbReference type="InterPro" id="IPR017970">
    <property type="entry name" value="Homeobox_CS"/>
</dbReference>
<dbReference type="PROSITE" id="PS50071">
    <property type="entry name" value="HOMEOBOX_2"/>
    <property type="match status" value="1"/>
</dbReference>
<keyword evidence="5 6" id="KW-0539">Nucleus</keyword>
<dbReference type="GO" id="GO:0005634">
    <property type="term" value="C:nucleus"/>
    <property type="evidence" value="ECO:0007669"/>
    <property type="project" value="UniProtKB-SubCell"/>
</dbReference>
<dbReference type="EMBL" id="LIAE01007155">
    <property type="protein sequence ID" value="PAV81555.1"/>
    <property type="molecule type" value="Genomic_DNA"/>
</dbReference>
<dbReference type="AlphaFoldDB" id="A0A2A2L635"/>
<evidence type="ECO:0000256" key="2">
    <source>
        <dbReference type="ARBA" id="ARBA00022473"/>
    </source>
</evidence>
<feature type="DNA-binding region" description="Homeobox" evidence="6">
    <location>
        <begin position="135"/>
        <end position="194"/>
    </location>
</feature>
<dbReference type="GO" id="GO:0000981">
    <property type="term" value="F:DNA-binding transcription factor activity, RNA polymerase II-specific"/>
    <property type="evidence" value="ECO:0007669"/>
    <property type="project" value="InterPro"/>
</dbReference>
<sequence length="231" mass="26227">MTSCRLEPVDTIPFAQAYYQPPEWHPQCYSPYAPTRDVQVNGMPISVPVTSGYSPLAAPPSTSDIWATGPTTTPATFVGPIVSVQPTPAPNTYKWMHTRRAHRPTVRKPKVAPEVKVPQTVENAPITNSSSTSPIEPNRTNFSTHQLTELEKEFHTSKYVNRTRRNEIAQALNLHEAQVKIWYQNRRMKEKKREKERAFRAKTAWDGSPQAYEEQKVFDLIKADGKISQIL</sequence>
<dbReference type="PROSITE" id="PS00027">
    <property type="entry name" value="HOMEOBOX_1"/>
    <property type="match status" value="1"/>
</dbReference>
<dbReference type="InterPro" id="IPR020479">
    <property type="entry name" value="HD_metazoa"/>
</dbReference>
<feature type="domain" description="Homeobox" evidence="8">
    <location>
        <begin position="133"/>
        <end position="193"/>
    </location>
</feature>
<keyword evidence="10" id="KW-1185">Reference proteome</keyword>
<dbReference type="PANTHER" id="PTHR45946:SF4">
    <property type="entry name" value="HOMEOBOX PROTEIN ROUGH-RELATED"/>
    <property type="match status" value="1"/>
</dbReference>
<reference evidence="9 10" key="1">
    <citation type="journal article" date="2017" name="Curr. Biol.">
        <title>Genome architecture and evolution of a unichromosomal asexual nematode.</title>
        <authorList>
            <person name="Fradin H."/>
            <person name="Zegar C."/>
            <person name="Gutwein M."/>
            <person name="Lucas J."/>
            <person name="Kovtun M."/>
            <person name="Corcoran D."/>
            <person name="Baugh L.R."/>
            <person name="Kiontke K."/>
            <person name="Gunsalus K."/>
            <person name="Fitch D.H."/>
            <person name="Piano F."/>
        </authorList>
    </citation>
    <scope>NUCLEOTIDE SEQUENCE [LARGE SCALE GENOMIC DNA]</scope>
    <source>
        <strain evidence="9">PF1309</strain>
    </source>
</reference>
<accession>A0A2A2L635</accession>
<evidence type="ECO:0000313" key="9">
    <source>
        <dbReference type="EMBL" id="PAV81555.1"/>
    </source>
</evidence>
<proteinExistence type="predicted"/>
<dbReference type="PRINTS" id="PR00024">
    <property type="entry name" value="HOMEOBOX"/>
</dbReference>
<protein>
    <recommendedName>
        <fullName evidence="8">Homeobox domain-containing protein</fullName>
    </recommendedName>
</protein>
<keyword evidence="3 6" id="KW-0238">DNA-binding</keyword>
<dbReference type="InterPro" id="IPR046327">
    <property type="entry name" value="HXA1/B1/D1"/>
</dbReference>
<dbReference type="InterPro" id="IPR001356">
    <property type="entry name" value="HD"/>
</dbReference>
<keyword evidence="2" id="KW-0217">Developmental protein</keyword>
<evidence type="ECO:0000256" key="4">
    <source>
        <dbReference type="ARBA" id="ARBA00023155"/>
    </source>
</evidence>
<evidence type="ECO:0000256" key="6">
    <source>
        <dbReference type="PROSITE-ProRule" id="PRU00108"/>
    </source>
</evidence>
<evidence type="ECO:0000313" key="10">
    <source>
        <dbReference type="Proteomes" id="UP000218231"/>
    </source>
</evidence>
<dbReference type="OrthoDB" id="6159439at2759"/>
<dbReference type="Proteomes" id="UP000218231">
    <property type="component" value="Unassembled WGS sequence"/>
</dbReference>
<organism evidence="9 10">
    <name type="scientific">Diploscapter pachys</name>
    <dbReference type="NCBI Taxonomy" id="2018661"/>
    <lineage>
        <taxon>Eukaryota</taxon>
        <taxon>Metazoa</taxon>
        <taxon>Ecdysozoa</taxon>
        <taxon>Nematoda</taxon>
        <taxon>Chromadorea</taxon>
        <taxon>Rhabditida</taxon>
        <taxon>Rhabditina</taxon>
        <taxon>Rhabditomorpha</taxon>
        <taxon>Rhabditoidea</taxon>
        <taxon>Rhabditidae</taxon>
        <taxon>Diploscapter</taxon>
    </lineage>
</organism>
<dbReference type="CDD" id="cd00086">
    <property type="entry name" value="homeodomain"/>
    <property type="match status" value="1"/>
</dbReference>
<evidence type="ECO:0000259" key="8">
    <source>
        <dbReference type="PROSITE" id="PS50071"/>
    </source>
</evidence>
<dbReference type="STRING" id="2018661.A0A2A2L635"/>
<dbReference type="SUPFAM" id="SSF46689">
    <property type="entry name" value="Homeodomain-like"/>
    <property type="match status" value="1"/>
</dbReference>
<dbReference type="GO" id="GO:0000978">
    <property type="term" value="F:RNA polymerase II cis-regulatory region sequence-specific DNA binding"/>
    <property type="evidence" value="ECO:0007669"/>
    <property type="project" value="TreeGrafter"/>
</dbReference>
<keyword evidence="4 6" id="KW-0371">Homeobox</keyword>
<dbReference type="Pfam" id="PF00046">
    <property type="entry name" value="Homeodomain"/>
    <property type="match status" value="1"/>
</dbReference>
<evidence type="ECO:0000256" key="7">
    <source>
        <dbReference type="RuleBase" id="RU000682"/>
    </source>
</evidence>
<comment type="caution">
    <text evidence="9">The sequence shown here is derived from an EMBL/GenBank/DDBJ whole genome shotgun (WGS) entry which is preliminary data.</text>
</comment>
<gene>
    <name evidence="9" type="ORF">WR25_08551</name>
</gene>
<dbReference type="SMART" id="SM00389">
    <property type="entry name" value="HOX"/>
    <property type="match status" value="1"/>
</dbReference>
<evidence type="ECO:0000256" key="3">
    <source>
        <dbReference type="ARBA" id="ARBA00023125"/>
    </source>
</evidence>
<evidence type="ECO:0000256" key="5">
    <source>
        <dbReference type="ARBA" id="ARBA00023242"/>
    </source>
</evidence>
<dbReference type="InterPro" id="IPR009057">
    <property type="entry name" value="Homeodomain-like_sf"/>
</dbReference>
<name>A0A2A2L635_9BILA</name>
<comment type="subcellular location">
    <subcellularLocation>
        <location evidence="1 6 7">Nucleus</location>
    </subcellularLocation>
</comment>
<dbReference type="Gene3D" id="1.10.10.60">
    <property type="entry name" value="Homeodomain-like"/>
    <property type="match status" value="1"/>
</dbReference>